<dbReference type="EMBL" id="SJTG01000001">
    <property type="protein sequence ID" value="TCI12019.1"/>
    <property type="molecule type" value="Genomic_DNA"/>
</dbReference>
<comment type="caution">
    <text evidence="1">The sequence shown here is derived from an EMBL/GenBank/DDBJ whole genome shotgun (WGS) entry which is preliminary data.</text>
</comment>
<dbReference type="RefSeq" id="WP_131151200.1">
    <property type="nucleotide sequence ID" value="NZ_SJTG01000001.1"/>
</dbReference>
<keyword evidence="2" id="KW-1185">Reference proteome</keyword>
<evidence type="ECO:0000313" key="1">
    <source>
        <dbReference type="EMBL" id="TCI12019.1"/>
    </source>
</evidence>
<name>A0A4R0YXD3_9GAMM</name>
<accession>A0A4R0YXD3</accession>
<dbReference type="Proteomes" id="UP000291822">
    <property type="component" value="Unassembled WGS sequence"/>
</dbReference>
<reference evidence="1 2" key="1">
    <citation type="submission" date="2019-02" db="EMBL/GenBank/DDBJ databases">
        <title>Dyella amyloliquefaciens sp. nov., isolated from forest soil.</title>
        <authorList>
            <person name="Gao Z.-H."/>
            <person name="Qiu L.-H."/>
        </authorList>
    </citation>
    <scope>NUCLEOTIDE SEQUENCE [LARGE SCALE GENOMIC DNA]</scope>
    <source>
        <strain evidence="1 2">KACC 12747</strain>
    </source>
</reference>
<evidence type="ECO:0000313" key="2">
    <source>
        <dbReference type="Proteomes" id="UP000291822"/>
    </source>
</evidence>
<protein>
    <submittedName>
        <fullName evidence="1">Uncharacterized protein</fullName>
    </submittedName>
</protein>
<proteinExistence type="predicted"/>
<dbReference type="AlphaFoldDB" id="A0A4R0YXD3"/>
<sequence>MMIAALVVLCGACATGQPNARRQAHEDAQVIEAALGKFCHLAKGYTLLSSHTKGPTSDSYLKNDTTGAFDDLLQRNASSLPLPHDLACPTGRLVDHADIDRFFYSLPEGHKGRPADWGWPGIERAYPESKGWMTVSLPGYSPDGNTAVIYTALGCGMLCGSGGYVYLVRNGGRWEIKDRVHIWSS</sequence>
<gene>
    <name evidence="1" type="ORF">EZM97_01230</name>
</gene>
<organism evidence="1 2">
    <name type="scientific">Dyella soli</name>
    <dbReference type="NCBI Taxonomy" id="522319"/>
    <lineage>
        <taxon>Bacteria</taxon>
        <taxon>Pseudomonadati</taxon>
        <taxon>Pseudomonadota</taxon>
        <taxon>Gammaproteobacteria</taxon>
        <taxon>Lysobacterales</taxon>
        <taxon>Rhodanobacteraceae</taxon>
        <taxon>Dyella</taxon>
    </lineage>
</organism>